<dbReference type="AlphaFoldDB" id="A0A830I1V1"/>
<dbReference type="Proteomes" id="UP000660262">
    <property type="component" value="Unassembled WGS sequence"/>
</dbReference>
<feature type="region of interest" description="Disordered" evidence="1">
    <location>
        <begin position="1"/>
        <end position="81"/>
    </location>
</feature>
<dbReference type="EMBL" id="BNJQ01000036">
    <property type="protein sequence ID" value="GHP11741.1"/>
    <property type="molecule type" value="Genomic_DNA"/>
</dbReference>
<evidence type="ECO:0000313" key="3">
    <source>
        <dbReference type="Proteomes" id="UP000660262"/>
    </source>
</evidence>
<reference evidence="2" key="1">
    <citation type="submission" date="2020-10" db="EMBL/GenBank/DDBJ databases">
        <title>Unveiling of a novel bifunctional photoreceptor, Dualchrome1, isolated from a cosmopolitan green alga.</title>
        <authorList>
            <person name="Suzuki S."/>
            <person name="Kawachi M."/>
        </authorList>
    </citation>
    <scope>NUCLEOTIDE SEQUENCE</scope>
    <source>
        <strain evidence="2">NIES 2893</strain>
    </source>
</reference>
<proteinExistence type="predicted"/>
<evidence type="ECO:0000313" key="2">
    <source>
        <dbReference type="EMBL" id="GHP11741.1"/>
    </source>
</evidence>
<protein>
    <submittedName>
        <fullName evidence="2">Uncharacterized protein</fullName>
    </submittedName>
</protein>
<gene>
    <name evidence="2" type="ORF">PPROV_001046900</name>
</gene>
<feature type="compositionally biased region" description="Polar residues" evidence="1">
    <location>
        <begin position="66"/>
        <end position="79"/>
    </location>
</feature>
<sequence>MTSGNTRHCARTHKPHAANGRTTRVTLRTPQRAGNYAKRSLASFSHAERRRKCASTSAFRDESSQHPHVSTSRNSNPTNAVAFPDVAAGQTETTEQQTGMVRHLYQAIACPVNWGEPSETSPPPNSNFFTRAIAKLWNYQGISG</sequence>
<evidence type="ECO:0000256" key="1">
    <source>
        <dbReference type="SAM" id="MobiDB-lite"/>
    </source>
</evidence>
<keyword evidence="3" id="KW-1185">Reference proteome</keyword>
<feature type="compositionally biased region" description="Polar residues" evidence="1">
    <location>
        <begin position="20"/>
        <end position="29"/>
    </location>
</feature>
<comment type="caution">
    <text evidence="2">The sequence shown here is derived from an EMBL/GenBank/DDBJ whole genome shotgun (WGS) entry which is preliminary data.</text>
</comment>
<accession>A0A830I1V1</accession>
<organism evidence="2 3">
    <name type="scientific">Pycnococcus provasolii</name>
    <dbReference type="NCBI Taxonomy" id="41880"/>
    <lineage>
        <taxon>Eukaryota</taxon>
        <taxon>Viridiplantae</taxon>
        <taxon>Chlorophyta</taxon>
        <taxon>Pseudoscourfieldiophyceae</taxon>
        <taxon>Pseudoscourfieldiales</taxon>
        <taxon>Pycnococcaceae</taxon>
        <taxon>Pycnococcus</taxon>
    </lineage>
</organism>
<name>A0A830I1V1_9CHLO</name>